<dbReference type="AlphaFoldDB" id="A0A9P6T832"/>
<sequence>MKSYPISHLTTFLRPTQPAISLSHDRTLPIRIRPAFSLATLLTIIILAIMGFNPSIHAFIALPKKLFHFFSFALVTGLFYSITDVDDSVNFIWYWKHFSTFLTILICFIFGGLGTELIQLLLPWKVFAGGDLLANLLGCFIGYQISRSLHKTYKKQKELQSLYEPLDRNLSEFDQDELDEDEQSVEFGKTFLNSNHPSLQNVWSDNLDEESTEYFRFDDHEAESR</sequence>
<keyword evidence="1" id="KW-1133">Transmembrane helix</keyword>
<evidence type="ECO:0008006" key="4">
    <source>
        <dbReference type="Google" id="ProtNLM"/>
    </source>
</evidence>
<dbReference type="PANTHER" id="PTHR28008">
    <property type="entry name" value="DOMAIN PROTEIN, PUTATIVE (AFU_ORTHOLOGUE AFUA_3G10980)-RELATED"/>
    <property type="match status" value="1"/>
</dbReference>
<dbReference type="EMBL" id="MU167359">
    <property type="protein sequence ID" value="KAG0142119.1"/>
    <property type="molecule type" value="Genomic_DNA"/>
</dbReference>
<keyword evidence="3" id="KW-1185">Reference proteome</keyword>
<evidence type="ECO:0000313" key="2">
    <source>
        <dbReference type="EMBL" id="KAG0142119.1"/>
    </source>
</evidence>
<keyword evidence="1" id="KW-0812">Transmembrane</keyword>
<evidence type="ECO:0000313" key="3">
    <source>
        <dbReference type="Proteomes" id="UP000886653"/>
    </source>
</evidence>
<dbReference type="OrthoDB" id="2499234at2759"/>
<feature type="transmembrane region" description="Helical" evidence="1">
    <location>
        <begin position="66"/>
        <end position="82"/>
    </location>
</feature>
<protein>
    <recommendedName>
        <fullName evidence="4">VanZ-like domain-containing protein</fullName>
    </recommendedName>
</protein>
<proteinExistence type="predicted"/>
<gene>
    <name evidence="2" type="ORF">CROQUDRAFT_50721</name>
</gene>
<organism evidence="2 3">
    <name type="scientific">Cronartium quercuum f. sp. fusiforme G11</name>
    <dbReference type="NCBI Taxonomy" id="708437"/>
    <lineage>
        <taxon>Eukaryota</taxon>
        <taxon>Fungi</taxon>
        <taxon>Dikarya</taxon>
        <taxon>Basidiomycota</taxon>
        <taxon>Pucciniomycotina</taxon>
        <taxon>Pucciniomycetes</taxon>
        <taxon>Pucciniales</taxon>
        <taxon>Coleosporiaceae</taxon>
        <taxon>Cronartium</taxon>
    </lineage>
</organism>
<feature type="transmembrane region" description="Helical" evidence="1">
    <location>
        <begin position="36"/>
        <end position="60"/>
    </location>
</feature>
<keyword evidence="1" id="KW-0472">Membrane</keyword>
<reference evidence="2" key="1">
    <citation type="submission" date="2013-11" db="EMBL/GenBank/DDBJ databases">
        <title>Genome sequence of the fusiform rust pathogen reveals effectors for host alternation and coevolution with pine.</title>
        <authorList>
            <consortium name="DOE Joint Genome Institute"/>
            <person name="Smith K."/>
            <person name="Pendleton A."/>
            <person name="Kubisiak T."/>
            <person name="Anderson C."/>
            <person name="Salamov A."/>
            <person name="Aerts A."/>
            <person name="Riley R."/>
            <person name="Clum A."/>
            <person name="Lindquist E."/>
            <person name="Ence D."/>
            <person name="Campbell M."/>
            <person name="Kronenberg Z."/>
            <person name="Feau N."/>
            <person name="Dhillon B."/>
            <person name="Hamelin R."/>
            <person name="Burleigh J."/>
            <person name="Smith J."/>
            <person name="Yandell M."/>
            <person name="Nelson C."/>
            <person name="Grigoriev I."/>
            <person name="Davis J."/>
        </authorList>
    </citation>
    <scope>NUCLEOTIDE SEQUENCE</scope>
    <source>
        <strain evidence="2">G11</strain>
    </source>
</reference>
<accession>A0A9P6T832</accession>
<feature type="transmembrane region" description="Helical" evidence="1">
    <location>
        <begin position="126"/>
        <end position="145"/>
    </location>
</feature>
<feature type="transmembrane region" description="Helical" evidence="1">
    <location>
        <begin position="94"/>
        <end position="114"/>
    </location>
</feature>
<dbReference type="Proteomes" id="UP000886653">
    <property type="component" value="Unassembled WGS sequence"/>
</dbReference>
<name>A0A9P6T832_9BASI</name>
<dbReference type="PANTHER" id="PTHR28008:SF1">
    <property type="entry name" value="DOMAIN PROTEIN, PUTATIVE (AFU_ORTHOLOGUE AFUA_3G10980)-RELATED"/>
    <property type="match status" value="1"/>
</dbReference>
<evidence type="ECO:0000256" key="1">
    <source>
        <dbReference type="SAM" id="Phobius"/>
    </source>
</evidence>
<comment type="caution">
    <text evidence="2">The sequence shown here is derived from an EMBL/GenBank/DDBJ whole genome shotgun (WGS) entry which is preliminary data.</text>
</comment>